<dbReference type="eggNOG" id="ENOG502QTEE">
    <property type="taxonomic scope" value="Eukaryota"/>
</dbReference>
<feature type="compositionally biased region" description="Acidic residues" evidence="1">
    <location>
        <begin position="70"/>
        <end position="83"/>
    </location>
</feature>
<keyword evidence="2" id="KW-1185">Reference proteome</keyword>
<feature type="compositionally biased region" description="Basic and acidic residues" evidence="1">
    <location>
        <begin position="171"/>
        <end position="196"/>
    </location>
</feature>
<feature type="compositionally biased region" description="Basic and acidic residues" evidence="1">
    <location>
        <begin position="137"/>
        <end position="149"/>
    </location>
</feature>
<sequence length="419" mass="48320">MAFFKTIRAQHLYTFLRLQNTSKLIRKDLYTSPIVDSNFLVIPKPGPSFDLFNFKSFLRRTISASAQVEESFENESTDSEEDESNGKSERMQENSECVQKPVKESRKKMAKKVKKVLDVSLKEAVGSSEKPEESDDSSEKAELKEDELSGDSKLKEIEELKKKLRNLEREVRSLKANAKDKAKQRKEPKTEEDPRENVQTTPRSLYSLFANNRKPVPLELKDAERPRPHRKELSQKTRPPKKKLLPQTKPRYKEFSPDMASLVGRLYEEGYLDKANFFPEKKLDLSCFSKSYPREFLVSLAERFGRDHQEIARWLSGSDLKTVALFGCPSLAKDNVFAAKRLRTFFSVHEDTVCCACKLRSSCKFVNKKVLKVDHLNLADTMRILMVYSLDLFHPELVVPKETRASISRLLKEVINLSQ</sequence>
<dbReference type="OMA" id="FRIRTHL"/>
<dbReference type="AlphaFoldDB" id="A0A1U7YSV1"/>
<dbReference type="GO" id="GO:0003729">
    <property type="term" value="F:mRNA binding"/>
    <property type="evidence" value="ECO:0000318"/>
    <property type="project" value="GO_Central"/>
</dbReference>
<reference evidence="3" key="1">
    <citation type="submission" date="2025-08" db="UniProtKB">
        <authorList>
            <consortium name="RefSeq"/>
        </authorList>
    </citation>
    <scope>IDENTIFICATION</scope>
</reference>
<dbReference type="GO" id="GO:0005737">
    <property type="term" value="C:cytoplasm"/>
    <property type="evidence" value="ECO:0000318"/>
    <property type="project" value="GO_Central"/>
</dbReference>
<feature type="region of interest" description="Disordered" evidence="1">
    <location>
        <begin position="171"/>
        <end position="246"/>
    </location>
</feature>
<organism evidence="2 3">
    <name type="scientific">Nelumbo nucifera</name>
    <name type="common">Sacred lotus</name>
    <dbReference type="NCBI Taxonomy" id="4432"/>
    <lineage>
        <taxon>Eukaryota</taxon>
        <taxon>Viridiplantae</taxon>
        <taxon>Streptophyta</taxon>
        <taxon>Embryophyta</taxon>
        <taxon>Tracheophyta</taxon>
        <taxon>Spermatophyta</taxon>
        <taxon>Magnoliopsida</taxon>
        <taxon>Proteales</taxon>
        <taxon>Nelumbonaceae</taxon>
        <taxon>Nelumbo</taxon>
    </lineage>
</organism>
<protein>
    <submittedName>
        <fullName evidence="3">Uncharacterized protein LOC104586575</fullName>
    </submittedName>
</protein>
<evidence type="ECO:0000313" key="3">
    <source>
        <dbReference type="RefSeq" id="XP_010242161.1"/>
    </source>
</evidence>
<dbReference type="RefSeq" id="XP_010242161.1">
    <property type="nucleotide sequence ID" value="XM_010243859.2"/>
</dbReference>
<evidence type="ECO:0000313" key="2">
    <source>
        <dbReference type="Proteomes" id="UP000189703"/>
    </source>
</evidence>
<name>A0A1U7YSV1_NELNU</name>
<dbReference type="FunCoup" id="A0A1U7YSV1">
    <property type="interactions" value="1005"/>
</dbReference>
<dbReference type="KEGG" id="nnu:104586575"/>
<proteinExistence type="predicted"/>
<dbReference type="GeneID" id="104586575"/>
<dbReference type="OrthoDB" id="974159at2759"/>
<feature type="compositionally biased region" description="Basic and acidic residues" evidence="1">
    <location>
        <begin position="84"/>
        <end position="93"/>
    </location>
</feature>
<accession>A0A1U7YSV1</accession>
<gene>
    <name evidence="3" type="primary">LOC104586575</name>
</gene>
<evidence type="ECO:0000256" key="1">
    <source>
        <dbReference type="SAM" id="MobiDB-lite"/>
    </source>
</evidence>
<dbReference type="Proteomes" id="UP000189703">
    <property type="component" value="Unplaced"/>
</dbReference>
<feature type="compositionally biased region" description="Basic and acidic residues" evidence="1">
    <location>
        <begin position="219"/>
        <end position="235"/>
    </location>
</feature>
<feature type="region of interest" description="Disordered" evidence="1">
    <location>
        <begin position="123"/>
        <end position="149"/>
    </location>
</feature>
<feature type="region of interest" description="Disordered" evidence="1">
    <location>
        <begin position="68"/>
        <end position="106"/>
    </location>
</feature>